<dbReference type="GO" id="GO:0009055">
    <property type="term" value="F:electron transfer activity"/>
    <property type="evidence" value="ECO:0007669"/>
    <property type="project" value="InterPro"/>
</dbReference>
<feature type="transmembrane region" description="Helical" evidence="7">
    <location>
        <begin position="33"/>
        <end position="54"/>
    </location>
</feature>
<feature type="domain" description="Cytochrome b/b6 N-terminal region profile" evidence="8">
    <location>
        <begin position="1"/>
        <end position="212"/>
    </location>
</feature>
<dbReference type="Pfam" id="PF02662">
    <property type="entry name" value="FlpD"/>
    <property type="match status" value="1"/>
</dbReference>
<dbReference type="PROSITE" id="PS00198">
    <property type="entry name" value="4FE4S_FER_1"/>
    <property type="match status" value="2"/>
</dbReference>
<name>A0A1B4V0L3_9GAMM</name>
<dbReference type="GO" id="GO:0016020">
    <property type="term" value="C:membrane"/>
    <property type="evidence" value="ECO:0007669"/>
    <property type="project" value="InterPro"/>
</dbReference>
<evidence type="ECO:0000313" key="10">
    <source>
        <dbReference type="EMBL" id="BAU46833.1"/>
    </source>
</evidence>
<dbReference type="GO" id="GO:0051536">
    <property type="term" value="F:iron-sulfur cluster binding"/>
    <property type="evidence" value="ECO:0007669"/>
    <property type="project" value="UniProtKB-KW"/>
</dbReference>
<dbReference type="KEGG" id="sva:SVA_0251"/>
<evidence type="ECO:0000259" key="8">
    <source>
        <dbReference type="PROSITE" id="PS51002"/>
    </source>
</evidence>
<keyword evidence="7" id="KW-1133">Transmembrane helix</keyword>
<dbReference type="SUPFAM" id="SSF54862">
    <property type="entry name" value="4Fe-4S ferredoxins"/>
    <property type="match status" value="1"/>
</dbReference>
<dbReference type="PROSITE" id="PS51002">
    <property type="entry name" value="CYTB_NTER"/>
    <property type="match status" value="1"/>
</dbReference>
<protein>
    <submittedName>
        <fullName evidence="10">Methyl-viologen-reducing hydrogenase subunit delta</fullName>
    </submittedName>
</protein>
<gene>
    <name evidence="10" type="ORF">SVA_0251</name>
</gene>
<dbReference type="InterPro" id="IPR017896">
    <property type="entry name" value="4Fe4S_Fe-S-bd"/>
</dbReference>
<dbReference type="InterPro" id="IPR027387">
    <property type="entry name" value="Cytb/b6-like_sf"/>
</dbReference>
<dbReference type="GO" id="GO:0046872">
    <property type="term" value="F:metal ion binding"/>
    <property type="evidence" value="ECO:0007669"/>
    <property type="project" value="UniProtKB-KW"/>
</dbReference>
<accession>A0A1B4V0L3</accession>
<feature type="region of interest" description="Disordered" evidence="6">
    <location>
        <begin position="504"/>
        <end position="523"/>
    </location>
</feature>
<reference evidence="10 11" key="1">
    <citation type="submission" date="2015-08" db="EMBL/GenBank/DDBJ databases">
        <title>Complete genome sequence of Sulfurifustis variabilis.</title>
        <authorList>
            <person name="Miura A."/>
            <person name="Kojima H."/>
            <person name="Fukui M."/>
        </authorList>
    </citation>
    <scope>NUCLEOTIDE SEQUENCE [LARGE SCALE GENOMIC DNA]</scope>
    <source>
        <strain evidence="11">skN76</strain>
    </source>
</reference>
<keyword evidence="2" id="KW-0479">Metal-binding</keyword>
<sequence>MSIRQAARRPLLLVEGLFSRVFGAEANPFHYLGALTIFFFWIVLVTGIYLFVFFKTSVYGAYESVEYLTHTQWYLGGVMRSLHRYASDAAVVTMMLHLVREFLGDRYRGFRWYSWFTGMPLIWFVFLLGITGYWLVWDELAQYVAIASSELLDALPIFTDPMARNFLSEANVSDRFFTLMGFLHLLGLPVIIVFAIWFHVLRISRPKVNPPRELAIGTFAALLALSFAKPAVSHAPANLATVPNPVQLDWFYLNVYPLLDVWPPMAVWGLLWGLSLLLAIAPWLPPLRKKPVAVVDPANCNGCGRCFADCPYSAITLTAHPTRAGMQLAVVDADLCASCGICAGACPSSTPFRSTVELVSGIDMPQLTVQAVRARTKEMLAGLTGEGRVMVFGCDHAADVRNLRGEGVAAVSLECIGQLPPSFIDYVLRDGRCDGVLVTGCHPQSCHYRFGSVWTEQRLRHQREPHLRTRAAKERLHVVWAGPGEEARLAKVLARYRAALRMIPSPGTRPAPVENQDRKARHG</sequence>
<dbReference type="Gene3D" id="1.20.810.10">
    <property type="entry name" value="Cytochrome Bc1 Complex, Chain C"/>
    <property type="match status" value="1"/>
</dbReference>
<evidence type="ECO:0000256" key="3">
    <source>
        <dbReference type="ARBA" id="ARBA00023002"/>
    </source>
</evidence>
<dbReference type="EMBL" id="AP014936">
    <property type="protein sequence ID" value="BAU46833.1"/>
    <property type="molecule type" value="Genomic_DNA"/>
</dbReference>
<keyword evidence="4" id="KW-0408">Iron</keyword>
<keyword evidence="7" id="KW-0812">Transmembrane</keyword>
<feature type="transmembrane region" description="Helical" evidence="7">
    <location>
        <begin position="213"/>
        <end position="232"/>
    </location>
</feature>
<dbReference type="Pfam" id="PF00033">
    <property type="entry name" value="Cytochrome_B"/>
    <property type="match status" value="1"/>
</dbReference>
<dbReference type="GO" id="GO:0022904">
    <property type="term" value="P:respiratory electron transport chain"/>
    <property type="evidence" value="ECO:0007669"/>
    <property type="project" value="InterPro"/>
</dbReference>
<feature type="transmembrane region" description="Helical" evidence="7">
    <location>
        <begin position="265"/>
        <end position="284"/>
    </location>
</feature>
<feature type="transmembrane region" description="Helical" evidence="7">
    <location>
        <begin position="112"/>
        <end position="136"/>
    </location>
</feature>
<keyword evidence="5" id="KW-0411">Iron-sulfur</keyword>
<dbReference type="Proteomes" id="UP000218899">
    <property type="component" value="Chromosome"/>
</dbReference>
<keyword evidence="3" id="KW-0560">Oxidoreductase</keyword>
<keyword evidence="11" id="KW-1185">Reference proteome</keyword>
<evidence type="ECO:0000256" key="2">
    <source>
        <dbReference type="ARBA" id="ARBA00022723"/>
    </source>
</evidence>
<proteinExistence type="predicted"/>
<evidence type="ECO:0000256" key="4">
    <source>
        <dbReference type="ARBA" id="ARBA00023004"/>
    </source>
</evidence>
<evidence type="ECO:0000313" key="11">
    <source>
        <dbReference type="Proteomes" id="UP000218899"/>
    </source>
</evidence>
<organism evidence="10 11">
    <name type="scientific">Sulfurifustis variabilis</name>
    <dbReference type="NCBI Taxonomy" id="1675686"/>
    <lineage>
        <taxon>Bacteria</taxon>
        <taxon>Pseudomonadati</taxon>
        <taxon>Pseudomonadota</taxon>
        <taxon>Gammaproteobacteria</taxon>
        <taxon>Acidiferrobacterales</taxon>
        <taxon>Acidiferrobacteraceae</taxon>
        <taxon>Sulfurifustis</taxon>
    </lineage>
</organism>
<feature type="domain" description="4Fe-4S ferredoxin-type" evidence="9">
    <location>
        <begin position="327"/>
        <end position="356"/>
    </location>
</feature>
<evidence type="ECO:0000256" key="5">
    <source>
        <dbReference type="ARBA" id="ARBA00023014"/>
    </source>
</evidence>
<dbReference type="OrthoDB" id="9789936at2"/>
<comment type="subunit">
    <text evidence="1">The main subunits of complex b-c1 are: cytochrome b, cytochrome c1 and the Rieske protein.</text>
</comment>
<dbReference type="RefSeq" id="WP_096457642.1">
    <property type="nucleotide sequence ID" value="NZ_AP014936.1"/>
</dbReference>
<dbReference type="PANTHER" id="PTHR19271">
    <property type="entry name" value="CYTOCHROME B"/>
    <property type="match status" value="1"/>
</dbReference>
<feature type="transmembrane region" description="Helical" evidence="7">
    <location>
        <begin position="176"/>
        <end position="201"/>
    </location>
</feature>
<dbReference type="InterPro" id="IPR016174">
    <property type="entry name" value="Di-haem_cyt_TM"/>
</dbReference>
<dbReference type="AlphaFoldDB" id="A0A1B4V0L3"/>
<evidence type="ECO:0000259" key="9">
    <source>
        <dbReference type="PROSITE" id="PS51379"/>
    </source>
</evidence>
<evidence type="ECO:0000256" key="1">
    <source>
        <dbReference type="ARBA" id="ARBA00011649"/>
    </source>
</evidence>
<dbReference type="Gene3D" id="3.30.70.20">
    <property type="match status" value="1"/>
</dbReference>
<evidence type="ECO:0000256" key="6">
    <source>
        <dbReference type="SAM" id="MobiDB-lite"/>
    </source>
</evidence>
<dbReference type="GO" id="GO:0016491">
    <property type="term" value="F:oxidoreductase activity"/>
    <property type="evidence" value="ECO:0007669"/>
    <property type="project" value="UniProtKB-KW"/>
</dbReference>
<dbReference type="PROSITE" id="PS51379">
    <property type="entry name" value="4FE4S_FER_2"/>
    <property type="match status" value="2"/>
</dbReference>
<evidence type="ECO:0000256" key="7">
    <source>
        <dbReference type="SAM" id="Phobius"/>
    </source>
</evidence>
<keyword evidence="7" id="KW-0472">Membrane</keyword>
<dbReference type="InterPro" id="IPR017900">
    <property type="entry name" value="4Fe4S_Fe_S_CS"/>
</dbReference>
<feature type="domain" description="4Fe-4S ferredoxin-type" evidence="9">
    <location>
        <begin position="291"/>
        <end position="320"/>
    </location>
</feature>
<dbReference type="InterPro" id="IPR005797">
    <property type="entry name" value="Cyt_b/b6_N"/>
</dbReference>
<dbReference type="InterPro" id="IPR003813">
    <property type="entry name" value="MvhD/FlpD"/>
</dbReference>
<dbReference type="Pfam" id="PF12838">
    <property type="entry name" value="Fer4_7"/>
    <property type="match status" value="1"/>
</dbReference>
<dbReference type="SUPFAM" id="SSF81342">
    <property type="entry name" value="Transmembrane di-heme cytochromes"/>
    <property type="match status" value="1"/>
</dbReference>
<dbReference type="PANTHER" id="PTHR19271:SF16">
    <property type="entry name" value="CYTOCHROME B"/>
    <property type="match status" value="1"/>
</dbReference>